<evidence type="ECO:0000256" key="6">
    <source>
        <dbReference type="SAM" id="MobiDB-lite"/>
    </source>
</evidence>
<feature type="region of interest" description="Disordered" evidence="6">
    <location>
        <begin position="291"/>
        <end position="333"/>
    </location>
</feature>
<dbReference type="InterPro" id="IPR001005">
    <property type="entry name" value="SANT/Myb"/>
</dbReference>
<feature type="domain" description="HTH myb-type" evidence="7">
    <location>
        <begin position="205"/>
        <end position="263"/>
    </location>
</feature>
<dbReference type="InterPro" id="IPR006447">
    <property type="entry name" value="Myb_dom_plants"/>
</dbReference>
<proteinExistence type="predicted"/>
<evidence type="ECO:0000256" key="1">
    <source>
        <dbReference type="ARBA" id="ARBA00004123"/>
    </source>
</evidence>
<feature type="compositionally biased region" description="Basic and acidic residues" evidence="6">
    <location>
        <begin position="92"/>
        <end position="105"/>
    </location>
</feature>
<reference evidence="8" key="1">
    <citation type="submission" date="2025-05" db="UniProtKB">
        <authorList>
            <consortium name="RefSeq"/>
        </authorList>
    </citation>
    <scope>NUCLEOTIDE SEQUENCE [LARGE SCALE GENOMIC DNA]</scope>
</reference>
<comment type="subcellular location">
    <subcellularLocation>
        <location evidence="1">Nucleus</location>
    </subcellularLocation>
</comment>
<keyword evidence="3" id="KW-0238">DNA-binding</keyword>
<evidence type="ECO:0000256" key="3">
    <source>
        <dbReference type="ARBA" id="ARBA00023125"/>
    </source>
</evidence>
<sequence length="344" mass="39155">MELSLDLSLAREPRPVSEFLREVSAIPDRHQKMSKLDDYVERLEEEMRKIDPFKRELPLCMLLLNDAMERLKEEQLQCKRLGFVRLKRNSDRDKRAEVENKDSCDLQKWMGSPDQNPDQYSAEKNPIEPCDYKKKGEAFLPFGLLGAPLKEAKDSSPISRLTLLTPTSIAASPDNDNVKKLSFESPFSTDSTKLQRSPHQQHPLRKQRRCWSPELHRRFMEALEQLGGAQVATPKQIRELMQVEGLTNDEVKSHLQKYRLHIRRIPLPSGAVANGLSLVQERCAVDHSELRTSESYSPQGPLLARASARAVSSAGRESTEMTDEDENSEGDSWITVLGEKLTAH</sequence>
<reference evidence="9" key="2">
    <citation type="submission" date="2025-08" db="UniProtKB">
        <authorList>
            <consortium name="RefSeq"/>
        </authorList>
    </citation>
    <scope>IDENTIFICATION</scope>
    <source>
        <tissue evidence="9">Leaf</tissue>
    </source>
</reference>
<feature type="region of interest" description="Disordered" evidence="6">
    <location>
        <begin position="92"/>
        <end position="127"/>
    </location>
</feature>
<evidence type="ECO:0000256" key="2">
    <source>
        <dbReference type="ARBA" id="ARBA00023015"/>
    </source>
</evidence>
<dbReference type="InterPro" id="IPR017930">
    <property type="entry name" value="Myb_dom"/>
</dbReference>
<evidence type="ECO:0000259" key="7">
    <source>
        <dbReference type="PROSITE" id="PS51294"/>
    </source>
</evidence>
<dbReference type="NCBIfam" id="TIGR01557">
    <property type="entry name" value="myb_SHAQKYF"/>
    <property type="match status" value="1"/>
</dbReference>
<feature type="compositionally biased region" description="Low complexity" evidence="6">
    <location>
        <begin position="304"/>
        <end position="316"/>
    </location>
</feature>
<evidence type="ECO:0000313" key="9">
    <source>
        <dbReference type="RefSeq" id="XP_048127200.1"/>
    </source>
</evidence>
<dbReference type="InterPro" id="IPR044787">
    <property type="entry name" value="HHO5-like"/>
</dbReference>
<dbReference type="PANTHER" id="PTHR31003">
    <property type="entry name" value="MYB FAMILY TRANSCRIPTION FACTOR"/>
    <property type="match status" value="1"/>
</dbReference>
<dbReference type="RefSeq" id="XP_048127200.1">
    <property type="nucleotide sequence ID" value="XM_048271243.1"/>
</dbReference>
<gene>
    <name evidence="9" type="primary">LOC115740134</name>
</gene>
<feature type="region of interest" description="Disordered" evidence="6">
    <location>
        <begin position="168"/>
        <end position="206"/>
    </location>
</feature>
<evidence type="ECO:0000256" key="4">
    <source>
        <dbReference type="ARBA" id="ARBA00023163"/>
    </source>
</evidence>
<feature type="compositionally biased region" description="Polar residues" evidence="6">
    <location>
        <begin position="185"/>
        <end position="200"/>
    </location>
</feature>
<keyword evidence="4" id="KW-0804">Transcription</keyword>
<dbReference type="GeneID" id="115740134"/>
<dbReference type="SUPFAM" id="SSF46689">
    <property type="entry name" value="Homeodomain-like"/>
    <property type="match status" value="1"/>
</dbReference>
<dbReference type="Proteomes" id="UP000827889">
    <property type="component" value="Chromosome 1"/>
</dbReference>
<keyword evidence="8" id="KW-1185">Reference proteome</keyword>
<dbReference type="InterPro" id="IPR009057">
    <property type="entry name" value="Homeodomain-like_sf"/>
</dbReference>
<protein>
    <submittedName>
        <fullName evidence="9">Transcription factor HHO5</fullName>
    </submittedName>
</protein>
<name>A0ABM3GS70_9MYRT</name>
<dbReference type="InterPro" id="IPR058673">
    <property type="entry name" value="HHO5-like_N"/>
</dbReference>
<dbReference type="Gene3D" id="1.10.10.60">
    <property type="entry name" value="Homeodomain-like"/>
    <property type="match status" value="1"/>
</dbReference>
<keyword evidence="5" id="KW-0539">Nucleus</keyword>
<dbReference type="Pfam" id="PF00249">
    <property type="entry name" value="Myb_DNA-binding"/>
    <property type="match status" value="1"/>
</dbReference>
<dbReference type="PANTHER" id="PTHR31003:SF22">
    <property type="entry name" value="TRANSCRIPTION FACTOR HHO5"/>
    <property type="match status" value="1"/>
</dbReference>
<dbReference type="PROSITE" id="PS51294">
    <property type="entry name" value="HTH_MYB"/>
    <property type="match status" value="1"/>
</dbReference>
<organism evidence="8 9">
    <name type="scientific">Rhodamnia argentea</name>
    <dbReference type="NCBI Taxonomy" id="178133"/>
    <lineage>
        <taxon>Eukaryota</taxon>
        <taxon>Viridiplantae</taxon>
        <taxon>Streptophyta</taxon>
        <taxon>Embryophyta</taxon>
        <taxon>Tracheophyta</taxon>
        <taxon>Spermatophyta</taxon>
        <taxon>Magnoliopsida</taxon>
        <taxon>eudicotyledons</taxon>
        <taxon>Gunneridae</taxon>
        <taxon>Pentapetalae</taxon>
        <taxon>rosids</taxon>
        <taxon>malvids</taxon>
        <taxon>Myrtales</taxon>
        <taxon>Myrtaceae</taxon>
        <taxon>Myrtoideae</taxon>
        <taxon>Myrteae</taxon>
        <taxon>Australasian group</taxon>
        <taxon>Rhodamnia</taxon>
    </lineage>
</organism>
<accession>A0ABM3GS70</accession>
<feature type="compositionally biased region" description="Acidic residues" evidence="6">
    <location>
        <begin position="320"/>
        <end position="329"/>
    </location>
</feature>
<dbReference type="Pfam" id="PF26575">
    <property type="entry name" value="HHO5_N"/>
    <property type="match status" value="1"/>
</dbReference>
<evidence type="ECO:0000313" key="8">
    <source>
        <dbReference type="Proteomes" id="UP000827889"/>
    </source>
</evidence>
<evidence type="ECO:0000256" key="5">
    <source>
        <dbReference type="ARBA" id="ARBA00023242"/>
    </source>
</evidence>
<keyword evidence="2" id="KW-0805">Transcription regulation</keyword>